<sequence>MPLPPDDVSPVKNALLQLGPRHPLHSFRRVHPALPIVNQQMLTSVPTPRGMFRVASQPSIDNRRDPRFSTECRAMARVAISVTILDVSANGLRARISLPLAVGTLLKFSLPGGSEHHARIAWHDGDVFGCEFMKTLNSHELRRVVEASSNAAPVAISG</sequence>
<dbReference type="Proteomes" id="UP000759103">
    <property type="component" value="Unassembled WGS sequence"/>
</dbReference>
<dbReference type="Gene3D" id="2.40.10.220">
    <property type="entry name" value="predicted glycosyltransferase like domains"/>
    <property type="match status" value="1"/>
</dbReference>
<organism evidence="2 3">
    <name type="scientific">Sphingomonas citri</name>
    <dbReference type="NCBI Taxonomy" id="2862499"/>
    <lineage>
        <taxon>Bacteria</taxon>
        <taxon>Pseudomonadati</taxon>
        <taxon>Pseudomonadota</taxon>
        <taxon>Alphaproteobacteria</taxon>
        <taxon>Sphingomonadales</taxon>
        <taxon>Sphingomonadaceae</taxon>
        <taxon>Sphingomonas</taxon>
    </lineage>
</organism>
<evidence type="ECO:0000313" key="3">
    <source>
        <dbReference type="Proteomes" id="UP000759103"/>
    </source>
</evidence>
<comment type="caution">
    <text evidence="2">The sequence shown here is derived from an EMBL/GenBank/DDBJ whole genome shotgun (WGS) entry which is preliminary data.</text>
</comment>
<dbReference type="Pfam" id="PF07238">
    <property type="entry name" value="PilZ"/>
    <property type="match status" value="1"/>
</dbReference>
<keyword evidence="3" id="KW-1185">Reference proteome</keyword>
<proteinExistence type="predicted"/>
<name>A0ABS7BRV7_9SPHN</name>
<dbReference type="SUPFAM" id="SSF141371">
    <property type="entry name" value="PilZ domain-like"/>
    <property type="match status" value="1"/>
</dbReference>
<dbReference type="EMBL" id="JAHXZN010000006">
    <property type="protein sequence ID" value="MBW6532250.1"/>
    <property type="molecule type" value="Genomic_DNA"/>
</dbReference>
<protein>
    <submittedName>
        <fullName evidence="2">PilZ domain-containing protein</fullName>
    </submittedName>
</protein>
<evidence type="ECO:0000259" key="1">
    <source>
        <dbReference type="Pfam" id="PF07238"/>
    </source>
</evidence>
<gene>
    <name evidence="2" type="ORF">KZ820_16025</name>
</gene>
<reference evidence="2 3" key="1">
    <citation type="submission" date="2021-07" db="EMBL/GenBank/DDBJ databases">
        <title>Sphingomonas sp.</title>
        <authorList>
            <person name="Feng G."/>
            <person name="Li J."/>
            <person name="Pan M."/>
        </authorList>
    </citation>
    <scope>NUCLEOTIDE SEQUENCE [LARGE SCALE GENOMIC DNA]</scope>
    <source>
        <strain evidence="2 3">RRHST34</strain>
    </source>
</reference>
<feature type="domain" description="PilZ" evidence="1">
    <location>
        <begin position="63"/>
        <end position="144"/>
    </location>
</feature>
<accession>A0ABS7BRV7</accession>
<evidence type="ECO:0000313" key="2">
    <source>
        <dbReference type="EMBL" id="MBW6532250.1"/>
    </source>
</evidence>
<dbReference type="InterPro" id="IPR009875">
    <property type="entry name" value="PilZ_domain"/>
</dbReference>